<feature type="transmembrane region" description="Helical" evidence="5">
    <location>
        <begin position="422"/>
        <end position="444"/>
    </location>
</feature>
<dbReference type="OrthoDB" id="4448at2"/>
<feature type="transmembrane region" description="Helical" evidence="5">
    <location>
        <begin position="108"/>
        <end position="126"/>
    </location>
</feature>
<accession>D6Z2L7</accession>
<feature type="transmembrane region" description="Helical" evidence="5">
    <location>
        <begin position="133"/>
        <end position="157"/>
    </location>
</feature>
<dbReference type="RefSeq" id="WP_013163321.1">
    <property type="nucleotide sequence ID" value="NC_014216.1"/>
</dbReference>
<feature type="transmembrane region" description="Helical" evidence="5">
    <location>
        <begin position="389"/>
        <end position="410"/>
    </location>
</feature>
<evidence type="ECO:0000256" key="1">
    <source>
        <dbReference type="ARBA" id="ARBA00004141"/>
    </source>
</evidence>
<keyword evidence="3 5" id="KW-1133">Transmembrane helix</keyword>
<name>D6Z2L7_DESAT</name>
<proteinExistence type="predicted"/>
<keyword evidence="2 5" id="KW-0812">Transmembrane</keyword>
<organism evidence="7 8">
    <name type="scientific">Desulfurivibrio alkaliphilus (strain DSM 19089 / UNIQEM U267 / AHT2)</name>
    <dbReference type="NCBI Taxonomy" id="589865"/>
    <lineage>
        <taxon>Bacteria</taxon>
        <taxon>Pseudomonadati</taxon>
        <taxon>Thermodesulfobacteriota</taxon>
        <taxon>Desulfobulbia</taxon>
        <taxon>Desulfobulbales</taxon>
        <taxon>Desulfobulbaceae</taxon>
        <taxon>Desulfurivibrio</taxon>
    </lineage>
</organism>
<feature type="transmembrane region" description="Helical" evidence="5">
    <location>
        <begin position="68"/>
        <end position="88"/>
    </location>
</feature>
<dbReference type="AlphaFoldDB" id="D6Z2L7"/>
<feature type="transmembrane region" description="Helical" evidence="5">
    <location>
        <begin position="252"/>
        <end position="271"/>
    </location>
</feature>
<dbReference type="GO" id="GO:0016020">
    <property type="term" value="C:membrane"/>
    <property type="evidence" value="ECO:0007669"/>
    <property type="project" value="UniProtKB-SubCell"/>
</dbReference>
<dbReference type="InParanoid" id="D6Z2L7"/>
<dbReference type="HOGENOM" id="CLU_564664_0_0_7"/>
<keyword evidence="4 5" id="KW-0472">Membrane</keyword>
<dbReference type="KEGG" id="dak:DaAHT2_1094"/>
<gene>
    <name evidence="7" type="ordered locus">DaAHT2_1094</name>
</gene>
<comment type="subcellular location">
    <subcellularLocation>
        <location evidence="1">Membrane</location>
        <topology evidence="1">Multi-pass membrane protein</topology>
    </subcellularLocation>
</comment>
<dbReference type="PANTHER" id="PTHR37422">
    <property type="entry name" value="TEICHURONIC ACID BIOSYNTHESIS PROTEIN TUAE"/>
    <property type="match status" value="1"/>
</dbReference>
<keyword evidence="8" id="KW-1185">Reference proteome</keyword>
<dbReference type="EMBL" id="CP001940">
    <property type="protein sequence ID" value="ADH85792.1"/>
    <property type="molecule type" value="Genomic_DNA"/>
</dbReference>
<evidence type="ECO:0000313" key="8">
    <source>
        <dbReference type="Proteomes" id="UP000001508"/>
    </source>
</evidence>
<dbReference type="STRING" id="589865.DaAHT2_1094"/>
<evidence type="ECO:0000259" key="6">
    <source>
        <dbReference type="Pfam" id="PF04932"/>
    </source>
</evidence>
<dbReference type="InterPro" id="IPR007016">
    <property type="entry name" value="O-antigen_ligase-rel_domated"/>
</dbReference>
<protein>
    <submittedName>
        <fullName evidence="7">O-antigen polymerase</fullName>
    </submittedName>
</protein>
<evidence type="ECO:0000256" key="5">
    <source>
        <dbReference type="SAM" id="Phobius"/>
    </source>
</evidence>
<feature type="transmembrane region" description="Helical" evidence="5">
    <location>
        <begin position="450"/>
        <end position="469"/>
    </location>
</feature>
<feature type="transmembrane region" description="Helical" evidence="5">
    <location>
        <begin position="226"/>
        <end position="246"/>
    </location>
</feature>
<dbReference type="eggNOG" id="COG3307">
    <property type="taxonomic scope" value="Bacteria"/>
</dbReference>
<dbReference type="InterPro" id="IPR051533">
    <property type="entry name" value="WaaL-like"/>
</dbReference>
<dbReference type="Pfam" id="PF04932">
    <property type="entry name" value="Wzy_C"/>
    <property type="match status" value="1"/>
</dbReference>
<feature type="transmembrane region" description="Helical" evidence="5">
    <location>
        <begin position="283"/>
        <end position="304"/>
    </location>
</feature>
<evidence type="ECO:0000313" key="7">
    <source>
        <dbReference type="EMBL" id="ADH85792.1"/>
    </source>
</evidence>
<feature type="transmembrane region" description="Helical" evidence="5">
    <location>
        <begin position="43"/>
        <end position="61"/>
    </location>
</feature>
<evidence type="ECO:0000256" key="2">
    <source>
        <dbReference type="ARBA" id="ARBA00022692"/>
    </source>
</evidence>
<dbReference type="PANTHER" id="PTHR37422:SF13">
    <property type="entry name" value="LIPOPOLYSACCHARIDE BIOSYNTHESIS PROTEIN PA4999-RELATED"/>
    <property type="match status" value="1"/>
</dbReference>
<evidence type="ECO:0000256" key="3">
    <source>
        <dbReference type="ARBA" id="ARBA00022989"/>
    </source>
</evidence>
<feature type="transmembrane region" description="Helical" evidence="5">
    <location>
        <begin position="169"/>
        <end position="192"/>
    </location>
</feature>
<dbReference type="Proteomes" id="UP000001508">
    <property type="component" value="Chromosome"/>
</dbReference>
<evidence type="ECO:0000256" key="4">
    <source>
        <dbReference type="ARBA" id="ARBA00023136"/>
    </source>
</evidence>
<reference evidence="8" key="1">
    <citation type="submission" date="2010-02" db="EMBL/GenBank/DDBJ databases">
        <title>Complete sequence of Desulfurivibrio alkaliphilus AHT2.</title>
        <authorList>
            <consortium name="US DOE Joint Genome Institute"/>
            <person name="Pitluck S."/>
            <person name="Chertkov O."/>
            <person name="Detter J.C."/>
            <person name="Han C."/>
            <person name="Tapia R."/>
            <person name="Larimer F."/>
            <person name="Land M."/>
            <person name="Hauser L."/>
            <person name="Kyrpides N."/>
            <person name="Mikhailova N."/>
            <person name="Sorokin D.Y."/>
            <person name="Muyzer G."/>
            <person name="Woyke T."/>
        </authorList>
    </citation>
    <scope>NUCLEOTIDE SEQUENCE [LARGE SCALE GENOMIC DNA]</scope>
    <source>
        <strain evidence="8">DSM 19089 / UNIQEM U267 / AHT2</strain>
    </source>
</reference>
<sequence>MSGVLPRWPTWLAMPEGRLQTWAVIALYAMALVSPHSTSLGQAAQGGVFVVALVFIVRHFSALRRSPMFWLGVAFLAYVVLRGVVGWLGDPEMGAEYLDGARGWGKSLVTPVLLTGIVLVATGNWLKHGLGVVAVLFASLLLDVLLTLDGGAFIQALQTNRRYVFDLGHLIAGLKLGAALLAVLIFVPLLAVRSQTSGHATDDLSSRPVGAVGFGARLGIVRPWRLAAWLLVLLLAGGVLLAALLATKTRTGWFAVAAALPVVLLLATWHFRSQLLARNAVALVPAIVAGLALLLTVAFGWGILESRVSSQWQTMGELVTLPQGGNIEEISDSSLGVRAAYAHFALERVLERPWFGFGPAEPYYLLQKRPIPWQLEGRTGHFHNGHLEIMVRFGVVGYMLVLAFVSLMLHEGWRRLAEPNDGRARALALFGIGFIVFMAVWMLGTHNLDRFVLIHFYSLLTAPLVAAHLSRYCPNSVKSLARG</sequence>
<feature type="domain" description="O-antigen ligase-related" evidence="6">
    <location>
        <begin position="239"/>
        <end position="401"/>
    </location>
</feature>